<dbReference type="AlphaFoldDB" id="A0A6A6WD12"/>
<proteinExistence type="predicted"/>
<sequence>MPDREETDHDKQTPPPVRGRGQSECYITPRQEEGSQFHVEVYQADPAHLARTKEKRFMPPAQAKLPLGLGTHSEEQQMARFWLQTVSASAFDAVCLFILRVDVGATTGSREKILAGGCRGSDAVIVAHWHSGASSISTSGRTWTATLRQDWCKGKNAKEAMQHNVSRACPRAVLLSESGYRVEKVASEAPPSDSVDAVDARRTNNGASVSLLLVDQVNRLRTRQGTPWLSHPLVV</sequence>
<evidence type="ECO:0000313" key="3">
    <source>
        <dbReference type="Proteomes" id="UP000799437"/>
    </source>
</evidence>
<evidence type="ECO:0000256" key="1">
    <source>
        <dbReference type="SAM" id="MobiDB-lite"/>
    </source>
</evidence>
<name>A0A6A6WD12_9PEZI</name>
<evidence type="ECO:0000313" key="2">
    <source>
        <dbReference type="EMBL" id="KAF2759457.1"/>
    </source>
</evidence>
<reference evidence="2" key="1">
    <citation type="journal article" date="2020" name="Stud. Mycol.">
        <title>101 Dothideomycetes genomes: a test case for predicting lifestyles and emergence of pathogens.</title>
        <authorList>
            <person name="Haridas S."/>
            <person name="Albert R."/>
            <person name="Binder M."/>
            <person name="Bloem J."/>
            <person name="Labutti K."/>
            <person name="Salamov A."/>
            <person name="Andreopoulos B."/>
            <person name="Baker S."/>
            <person name="Barry K."/>
            <person name="Bills G."/>
            <person name="Bluhm B."/>
            <person name="Cannon C."/>
            <person name="Castanera R."/>
            <person name="Culley D."/>
            <person name="Daum C."/>
            <person name="Ezra D."/>
            <person name="Gonzalez J."/>
            <person name="Henrissat B."/>
            <person name="Kuo A."/>
            <person name="Liang C."/>
            <person name="Lipzen A."/>
            <person name="Lutzoni F."/>
            <person name="Magnuson J."/>
            <person name="Mondo S."/>
            <person name="Nolan M."/>
            <person name="Ohm R."/>
            <person name="Pangilinan J."/>
            <person name="Park H.-J."/>
            <person name="Ramirez L."/>
            <person name="Alfaro M."/>
            <person name="Sun H."/>
            <person name="Tritt A."/>
            <person name="Yoshinaga Y."/>
            <person name="Zwiers L.-H."/>
            <person name="Turgeon B."/>
            <person name="Goodwin S."/>
            <person name="Spatafora J."/>
            <person name="Crous P."/>
            <person name="Grigoriev I."/>
        </authorList>
    </citation>
    <scope>NUCLEOTIDE SEQUENCE</scope>
    <source>
        <strain evidence="2">CBS 121739</strain>
    </source>
</reference>
<dbReference type="EMBL" id="ML996569">
    <property type="protein sequence ID" value="KAF2759457.1"/>
    <property type="molecule type" value="Genomic_DNA"/>
</dbReference>
<protein>
    <submittedName>
        <fullName evidence="2">Uncharacterized protein</fullName>
    </submittedName>
</protein>
<dbReference type="GeneID" id="54486393"/>
<gene>
    <name evidence="2" type="ORF">EJ05DRAFT_484410</name>
</gene>
<organism evidence="2 3">
    <name type="scientific">Pseudovirgaria hyperparasitica</name>
    <dbReference type="NCBI Taxonomy" id="470096"/>
    <lineage>
        <taxon>Eukaryota</taxon>
        <taxon>Fungi</taxon>
        <taxon>Dikarya</taxon>
        <taxon>Ascomycota</taxon>
        <taxon>Pezizomycotina</taxon>
        <taxon>Dothideomycetes</taxon>
        <taxon>Dothideomycetes incertae sedis</taxon>
        <taxon>Acrospermales</taxon>
        <taxon>Acrospermaceae</taxon>
        <taxon>Pseudovirgaria</taxon>
    </lineage>
</organism>
<feature type="compositionally biased region" description="Basic and acidic residues" evidence="1">
    <location>
        <begin position="1"/>
        <end position="12"/>
    </location>
</feature>
<feature type="region of interest" description="Disordered" evidence="1">
    <location>
        <begin position="1"/>
        <end position="23"/>
    </location>
</feature>
<dbReference type="RefSeq" id="XP_033601908.1">
    <property type="nucleotide sequence ID" value="XM_033745339.1"/>
</dbReference>
<accession>A0A6A6WD12</accession>
<keyword evidence="3" id="KW-1185">Reference proteome</keyword>
<dbReference type="Proteomes" id="UP000799437">
    <property type="component" value="Unassembled WGS sequence"/>
</dbReference>